<keyword evidence="2" id="KW-0812">Transmembrane</keyword>
<keyword evidence="4" id="KW-0808">Transferase</keyword>
<protein>
    <submittedName>
        <fullName evidence="4">Sugar transferase</fullName>
        <ecNumber evidence="4">2.7.8.-</ecNumber>
    </submittedName>
</protein>
<reference evidence="4" key="1">
    <citation type="submission" date="2024-06" db="EMBL/GenBank/DDBJ databases">
        <authorList>
            <person name="Fan A."/>
            <person name="Zhang F.Y."/>
            <person name="Zhang L."/>
        </authorList>
    </citation>
    <scope>NUCLEOTIDE SEQUENCE</scope>
    <source>
        <strain evidence="4">Y61</strain>
    </source>
</reference>
<dbReference type="PANTHER" id="PTHR30576">
    <property type="entry name" value="COLANIC BIOSYNTHESIS UDP-GLUCOSE LIPID CARRIER TRANSFERASE"/>
    <property type="match status" value="1"/>
</dbReference>
<evidence type="ECO:0000313" key="4">
    <source>
        <dbReference type="EMBL" id="XCJ18110.1"/>
    </source>
</evidence>
<evidence type="ECO:0000256" key="1">
    <source>
        <dbReference type="ARBA" id="ARBA00006464"/>
    </source>
</evidence>
<sequence length="234" mass="26943">MALSKIRVEPYSSLYARRVDRASSMLSRKLESQRIYLAVKRFSDICISCLSLIILFPLFILIIALIKFDDPNASVLFRQKRVGKRGKTFYIYKFRSMVPEAEQLLDKLINQNETTGAMFKMKDDPRVTRIGHILRKTSLDELPQLINVIRGEMSLVGPRPPLPREVEKYSSHDLLRLAVTPGCTGLWQVSGRSTIGFDEMVALDLQYIHQRNFRNDLKIIMRTCLLLMGSKNAY</sequence>
<gene>
    <name evidence="4" type="ORF">ABNN70_06605</name>
</gene>
<feature type="domain" description="Bacterial sugar transferase" evidence="3">
    <location>
        <begin position="40"/>
        <end position="226"/>
    </location>
</feature>
<dbReference type="PANTHER" id="PTHR30576:SF10">
    <property type="entry name" value="SLL5057 PROTEIN"/>
    <property type="match status" value="1"/>
</dbReference>
<dbReference type="GO" id="GO:0016780">
    <property type="term" value="F:phosphotransferase activity, for other substituted phosphate groups"/>
    <property type="evidence" value="ECO:0007669"/>
    <property type="project" value="TreeGrafter"/>
</dbReference>
<organism evidence="4">
    <name type="scientific">Sporolactobacillus sp. Y61</name>
    <dbReference type="NCBI Taxonomy" id="3160863"/>
    <lineage>
        <taxon>Bacteria</taxon>
        <taxon>Bacillati</taxon>
        <taxon>Bacillota</taxon>
        <taxon>Bacilli</taxon>
        <taxon>Bacillales</taxon>
        <taxon>Sporolactobacillaceae</taxon>
        <taxon>Sporolactobacillus</taxon>
    </lineage>
</organism>
<evidence type="ECO:0000259" key="3">
    <source>
        <dbReference type="Pfam" id="PF02397"/>
    </source>
</evidence>
<comment type="similarity">
    <text evidence="1">Belongs to the bacterial sugar transferase family.</text>
</comment>
<proteinExistence type="inferred from homology"/>
<accession>A0AAU8IIN2</accession>
<keyword evidence="2" id="KW-0472">Membrane</keyword>
<name>A0AAU8IIN2_9BACL</name>
<evidence type="ECO:0000256" key="2">
    <source>
        <dbReference type="SAM" id="Phobius"/>
    </source>
</evidence>
<dbReference type="EMBL" id="CP159510">
    <property type="protein sequence ID" value="XCJ18110.1"/>
    <property type="molecule type" value="Genomic_DNA"/>
</dbReference>
<keyword evidence="2" id="KW-1133">Transmembrane helix</keyword>
<dbReference type="EC" id="2.7.8.-" evidence="4"/>
<dbReference type="InterPro" id="IPR003362">
    <property type="entry name" value="Bact_transf"/>
</dbReference>
<feature type="transmembrane region" description="Helical" evidence="2">
    <location>
        <begin position="42"/>
        <end position="66"/>
    </location>
</feature>
<dbReference type="Pfam" id="PF02397">
    <property type="entry name" value="Bac_transf"/>
    <property type="match status" value="1"/>
</dbReference>
<dbReference type="RefSeq" id="WP_353949189.1">
    <property type="nucleotide sequence ID" value="NZ_CP159510.1"/>
</dbReference>
<dbReference type="AlphaFoldDB" id="A0AAU8IIN2"/>